<dbReference type="SMART" id="SM00283">
    <property type="entry name" value="MA"/>
    <property type="match status" value="1"/>
</dbReference>
<feature type="domain" description="HAMP" evidence="7">
    <location>
        <begin position="445"/>
        <end position="498"/>
    </location>
</feature>
<feature type="domain" description="Methyl-accepting transducer" evidence="6">
    <location>
        <begin position="503"/>
        <end position="739"/>
    </location>
</feature>
<evidence type="ECO:0000256" key="3">
    <source>
        <dbReference type="ARBA" id="ARBA00029447"/>
    </source>
</evidence>
<comment type="similarity">
    <text evidence="3">Belongs to the methyl-accepting chemotaxis (MCP) protein family.</text>
</comment>
<dbReference type="PANTHER" id="PTHR32089:SF112">
    <property type="entry name" value="LYSOZYME-LIKE PROTEIN-RELATED"/>
    <property type="match status" value="1"/>
</dbReference>
<sequence>MKIKNKLTLGASLLALIPVVATALIIETMAVNTGREALELQARNQLVSIRDIKKTQIEDYFGTIRNQVVTFSSNLMVAHAMEEFKAAFHSYASDATDADSEQMKQKLTNYYGNEFGAEYKNQNPGSSIDTGGLMNRLDDAGLALQYRYIAANSQPLGNKNGLTDPQDGTPYGDVHKHYHDTFNQYLETFGYYDIFLIDPDTGHVIYSVFKELDYATSLNDGAYANSGLAEAFKAANQGSTPDHVSLIDFSPYTPSYEGAASFIASPIYLKGKKVGILVFQMPVDNINTVMTSGEKWSDIGLGASGETYLVGGDYKMRSMSRFLIEDKSGYLDLLKEVGVSPGLVDTIGAKGTSIGLQPIETQGTRAAIGGERGFAIFDDYRNVAVLSAYTPLDIPGLRWAIMSEIDEAEAFASVDEMESTIISTVILVTLVVVALALAVGYMFANAITRPILKLSGTIEKIERESDLSQRVDINSKDELGLTADAFNKMVSKFQHIIESVNGSTTQLASAAEEMNAVTEETETAIRQQLSETEQVATAMNEMTATVQEVARNATSAASSTQAANAESSNGRAVVTATMDAIDSLAGEVEKAANVIHKLESETESIGTVLDVIKGIAEQTNLLALNAAIEAARAGEQGRGFAVVADEVRTLAQRTQESTREIEDMIERLQSGAGDAVAVMDESRSQAESSVQTAAKAGESLQTITAAVAEVADMNTQIASAAEEQSAVAEEINRNVVNINEVAEATAAGAQQTASASGELARLASNLQSLVAQFKV</sequence>
<dbReference type="PANTHER" id="PTHR32089">
    <property type="entry name" value="METHYL-ACCEPTING CHEMOTAXIS PROTEIN MCPB"/>
    <property type="match status" value="1"/>
</dbReference>
<evidence type="ECO:0000256" key="5">
    <source>
        <dbReference type="SAM" id="Phobius"/>
    </source>
</evidence>
<evidence type="ECO:0000256" key="2">
    <source>
        <dbReference type="ARBA" id="ARBA00023224"/>
    </source>
</evidence>
<dbReference type="SUPFAM" id="SSF58104">
    <property type="entry name" value="Methyl-accepting chemotaxis protein (MCP) signaling domain"/>
    <property type="match status" value="1"/>
</dbReference>
<dbReference type="InterPro" id="IPR003660">
    <property type="entry name" value="HAMP_dom"/>
</dbReference>
<keyword evidence="9" id="KW-1185">Reference proteome</keyword>
<protein>
    <recommendedName>
        <fullName evidence="10">Methyl-accepting chemotaxis protein</fullName>
    </recommendedName>
</protein>
<evidence type="ECO:0008006" key="10">
    <source>
        <dbReference type="Google" id="ProtNLM"/>
    </source>
</evidence>
<organism evidence="8 9">
    <name type="scientific">Solemya pervernicosa gill symbiont</name>
    <dbReference type="NCBI Taxonomy" id="642797"/>
    <lineage>
        <taxon>Bacteria</taxon>
        <taxon>Pseudomonadati</taxon>
        <taxon>Pseudomonadota</taxon>
        <taxon>Gammaproteobacteria</taxon>
        <taxon>sulfur-oxidizing symbionts</taxon>
    </lineage>
</organism>
<dbReference type="Gene3D" id="1.10.287.950">
    <property type="entry name" value="Methyl-accepting chemotaxis protein"/>
    <property type="match status" value="1"/>
</dbReference>
<evidence type="ECO:0000313" key="9">
    <source>
        <dbReference type="Proteomes" id="UP000191110"/>
    </source>
</evidence>
<dbReference type="Pfam" id="PF00015">
    <property type="entry name" value="MCPsignal"/>
    <property type="match status" value="1"/>
</dbReference>
<keyword evidence="2 4" id="KW-0807">Transducer</keyword>
<dbReference type="CDD" id="cd06225">
    <property type="entry name" value="HAMP"/>
    <property type="match status" value="1"/>
</dbReference>
<dbReference type="Gene3D" id="3.30.450.20">
    <property type="entry name" value="PAS domain"/>
    <property type="match status" value="1"/>
</dbReference>
<dbReference type="InterPro" id="IPR004089">
    <property type="entry name" value="MCPsignal_dom"/>
</dbReference>
<evidence type="ECO:0000256" key="1">
    <source>
        <dbReference type="ARBA" id="ARBA00004370"/>
    </source>
</evidence>
<dbReference type="OrthoDB" id="2489132at2"/>
<dbReference type="AlphaFoldDB" id="A0A1T2LAN6"/>
<proteinExistence type="inferred from homology"/>
<dbReference type="PROSITE" id="PS50111">
    <property type="entry name" value="CHEMOTAXIS_TRANSDUC_2"/>
    <property type="match status" value="1"/>
</dbReference>
<dbReference type="GO" id="GO:0007165">
    <property type="term" value="P:signal transduction"/>
    <property type="evidence" value="ECO:0007669"/>
    <property type="project" value="UniProtKB-KW"/>
</dbReference>
<dbReference type="FunFam" id="1.10.287.950:FF:000001">
    <property type="entry name" value="Methyl-accepting chemotaxis sensory transducer"/>
    <property type="match status" value="1"/>
</dbReference>
<evidence type="ECO:0000259" key="7">
    <source>
        <dbReference type="PROSITE" id="PS50885"/>
    </source>
</evidence>
<keyword evidence="5" id="KW-0472">Membrane</keyword>
<dbReference type="GO" id="GO:0016020">
    <property type="term" value="C:membrane"/>
    <property type="evidence" value="ECO:0007669"/>
    <property type="project" value="UniProtKB-SubCell"/>
</dbReference>
<evidence type="ECO:0000313" key="8">
    <source>
        <dbReference type="EMBL" id="OOZ42130.1"/>
    </source>
</evidence>
<accession>A0A1T2LAN6</accession>
<dbReference type="SMART" id="SM00304">
    <property type="entry name" value="HAMP"/>
    <property type="match status" value="2"/>
</dbReference>
<keyword evidence="5" id="KW-0812">Transmembrane</keyword>
<dbReference type="PROSITE" id="PS50885">
    <property type="entry name" value="HAMP"/>
    <property type="match status" value="1"/>
</dbReference>
<comment type="subcellular location">
    <subcellularLocation>
        <location evidence="1">Membrane</location>
    </subcellularLocation>
</comment>
<dbReference type="RefSeq" id="WP_078482157.1">
    <property type="nucleotide sequence ID" value="NZ_MPRL01000002.1"/>
</dbReference>
<dbReference type="Pfam" id="PF00672">
    <property type="entry name" value="HAMP"/>
    <property type="match status" value="1"/>
</dbReference>
<reference evidence="8 9" key="1">
    <citation type="submission" date="2016-11" db="EMBL/GenBank/DDBJ databases">
        <title>Mixed transmission modes and dynamic genome evolution in an obligate animal-bacterial symbiosis.</title>
        <authorList>
            <person name="Russell S.L."/>
            <person name="Corbett-Detig R.B."/>
            <person name="Cavanaugh C.M."/>
        </authorList>
    </citation>
    <scope>NUCLEOTIDE SEQUENCE [LARGE SCALE GENOMIC DNA]</scope>
    <source>
        <strain evidence="8">Sveles-Q1</strain>
    </source>
</reference>
<dbReference type="EMBL" id="MPRL01000002">
    <property type="protein sequence ID" value="OOZ42130.1"/>
    <property type="molecule type" value="Genomic_DNA"/>
</dbReference>
<dbReference type="GO" id="GO:0006935">
    <property type="term" value="P:chemotaxis"/>
    <property type="evidence" value="ECO:0007669"/>
    <property type="project" value="UniProtKB-ARBA"/>
</dbReference>
<name>A0A1T2LAN6_9GAMM</name>
<keyword evidence="5" id="KW-1133">Transmembrane helix</keyword>
<feature type="transmembrane region" description="Helical" evidence="5">
    <location>
        <begin position="421"/>
        <end position="444"/>
    </location>
</feature>
<dbReference type="Proteomes" id="UP000191110">
    <property type="component" value="Unassembled WGS sequence"/>
</dbReference>
<comment type="caution">
    <text evidence="8">The sequence shown here is derived from an EMBL/GenBank/DDBJ whole genome shotgun (WGS) entry which is preliminary data.</text>
</comment>
<gene>
    <name evidence="8" type="ORF">BOW53_00685</name>
</gene>
<evidence type="ECO:0000256" key="4">
    <source>
        <dbReference type="PROSITE-ProRule" id="PRU00284"/>
    </source>
</evidence>
<dbReference type="CDD" id="cd11386">
    <property type="entry name" value="MCP_signal"/>
    <property type="match status" value="1"/>
</dbReference>
<evidence type="ECO:0000259" key="6">
    <source>
        <dbReference type="PROSITE" id="PS50111"/>
    </source>
</evidence>